<dbReference type="Proteomes" id="UP001151532">
    <property type="component" value="Chromosome 2"/>
</dbReference>
<keyword evidence="1" id="KW-0812">Transmembrane</keyword>
<evidence type="ECO:0000313" key="3">
    <source>
        <dbReference type="Proteomes" id="UP001151532"/>
    </source>
</evidence>
<organism evidence="2 3">
    <name type="scientific">Salix purpurea</name>
    <name type="common">Purple osier willow</name>
    <dbReference type="NCBI Taxonomy" id="77065"/>
    <lineage>
        <taxon>Eukaryota</taxon>
        <taxon>Viridiplantae</taxon>
        <taxon>Streptophyta</taxon>
        <taxon>Embryophyta</taxon>
        <taxon>Tracheophyta</taxon>
        <taxon>Spermatophyta</taxon>
        <taxon>Magnoliopsida</taxon>
        <taxon>eudicotyledons</taxon>
        <taxon>Gunneridae</taxon>
        <taxon>Pentapetalae</taxon>
        <taxon>rosids</taxon>
        <taxon>fabids</taxon>
        <taxon>Malpighiales</taxon>
        <taxon>Salicaceae</taxon>
        <taxon>Saliceae</taxon>
        <taxon>Salix</taxon>
    </lineage>
</organism>
<accession>A0A9Q0PCU9</accession>
<feature type="transmembrane region" description="Helical" evidence="1">
    <location>
        <begin position="158"/>
        <end position="178"/>
    </location>
</feature>
<keyword evidence="1" id="KW-0472">Membrane</keyword>
<keyword evidence="1" id="KW-1133">Transmembrane helix</keyword>
<dbReference type="PANTHER" id="PTHR33735:SF14">
    <property type="entry name" value="PHAGE CAPSID SCAFFOLDING PROTEIN (GPO) SERINE PEPTIDASE"/>
    <property type="match status" value="1"/>
</dbReference>
<proteinExistence type="predicted"/>
<evidence type="ECO:0000256" key="1">
    <source>
        <dbReference type="SAM" id="Phobius"/>
    </source>
</evidence>
<protein>
    <submittedName>
        <fullName evidence="2">Uncharacterized protein</fullName>
    </submittedName>
</protein>
<dbReference type="EMBL" id="JAPFFK010000019">
    <property type="protein sequence ID" value="KAJ6685627.1"/>
    <property type="molecule type" value="Genomic_DNA"/>
</dbReference>
<reference evidence="2" key="2">
    <citation type="journal article" date="2023" name="Int. J. Mol. Sci.">
        <title>De Novo Assembly and Annotation of 11 Diverse Shrub Willow (Salix) Genomes Reveals Novel Gene Organization in Sex-Linked Regions.</title>
        <authorList>
            <person name="Hyden B."/>
            <person name="Feng K."/>
            <person name="Yates T.B."/>
            <person name="Jawdy S."/>
            <person name="Cereghino C."/>
            <person name="Smart L.B."/>
            <person name="Muchero W."/>
        </authorList>
    </citation>
    <scope>NUCLEOTIDE SEQUENCE</scope>
    <source>
        <tissue evidence="2">Shoot tip</tissue>
    </source>
</reference>
<sequence length="285" mass="32176">MVKHGEWSKNQNKALLTSFLYVYKFEITASLYKGFLSPRSLDTHKPLRNQSILAEMLCIAKSTLSHNWASLPTGSSRRSQVYGINPNSHLATSKHNHRIQFPGYQKMNIFTTTLEVLHYGKNRKMDMAVYSGGIEPGLPFPLPFNLPFDLNPGSWQTWVLGLVLALTPFGISTWWPILKSKVDSIMQTTETVAETVEKVADKLDKVAEDLADILPEGKLKQAARYIEDIAEEAEKDAHLVDEAIEKVLLFISLTQHLVPYLMFLPLIMPTISEIIIFSSELNMPC</sequence>
<dbReference type="OrthoDB" id="1927611at2759"/>
<dbReference type="PANTHER" id="PTHR33735">
    <property type="entry name" value="EXPRESSED PROTEIN"/>
    <property type="match status" value="1"/>
</dbReference>
<gene>
    <name evidence="2" type="ORF">OIU79_015611</name>
</gene>
<keyword evidence="3" id="KW-1185">Reference proteome</keyword>
<feature type="transmembrane region" description="Helical" evidence="1">
    <location>
        <begin position="257"/>
        <end position="277"/>
    </location>
</feature>
<dbReference type="AlphaFoldDB" id="A0A9Q0PCU9"/>
<comment type="caution">
    <text evidence="2">The sequence shown here is derived from an EMBL/GenBank/DDBJ whole genome shotgun (WGS) entry which is preliminary data.</text>
</comment>
<evidence type="ECO:0000313" key="2">
    <source>
        <dbReference type="EMBL" id="KAJ6685627.1"/>
    </source>
</evidence>
<name>A0A9Q0PCU9_SALPP</name>
<reference evidence="2" key="1">
    <citation type="submission" date="2022-11" db="EMBL/GenBank/DDBJ databases">
        <authorList>
            <person name="Hyden B.L."/>
            <person name="Feng K."/>
            <person name="Yates T."/>
            <person name="Jawdy S."/>
            <person name="Smart L.B."/>
            <person name="Muchero W."/>
        </authorList>
    </citation>
    <scope>NUCLEOTIDE SEQUENCE</scope>
    <source>
        <tissue evidence="2">Shoot tip</tissue>
    </source>
</reference>